<keyword evidence="1" id="KW-0812">Transmembrane</keyword>
<keyword evidence="1" id="KW-1133">Transmembrane helix</keyword>
<sequence>MVSIFIVNFFPSISCIENLNYNYRPDGHYQTPFQKIILNNSIDNFTYSDDCLYSFSRENPLNHTSALIIKNEVTDEEIITTSYPWNYSIYGVDYGDPDSHYFGYSSDPSTSIGWYFEERSSFKTHDINGMLVLGVEFYFYVVNLTNGLRLWWSVDIGRGDDQIVYYNQNSTDSLAKFFFYDNNCHEIIIFSLELLGEGEYHPPKYFGWQYTFKIRLEILSSIMGVSLGYSILNIIIRKKKGSKLVIN</sequence>
<dbReference type="Proteomes" id="UP001208689">
    <property type="component" value="Chromosome"/>
</dbReference>
<evidence type="ECO:0000313" key="3">
    <source>
        <dbReference type="Proteomes" id="UP001208689"/>
    </source>
</evidence>
<accession>A0ABY6HYM3</accession>
<reference evidence="2" key="1">
    <citation type="submission" date="2022-09" db="EMBL/GenBank/DDBJ databases">
        <title>Actin cytoskeleton and complex cell architecture in an #Asgard archaeon.</title>
        <authorList>
            <person name="Ponce Toledo R.I."/>
            <person name="Schleper C."/>
            <person name="Rodrigues Oliveira T."/>
            <person name="Wollweber F."/>
            <person name="Xu J."/>
            <person name="Rittmann S."/>
            <person name="Klingl A."/>
            <person name="Pilhofer M."/>
        </authorList>
    </citation>
    <scope>NUCLEOTIDE SEQUENCE</scope>
    <source>
        <strain evidence="2">B-35</strain>
    </source>
</reference>
<evidence type="ECO:0000313" key="2">
    <source>
        <dbReference type="EMBL" id="UYP47967.1"/>
    </source>
</evidence>
<keyword evidence="1" id="KW-0472">Membrane</keyword>
<proteinExistence type="predicted"/>
<dbReference type="EMBL" id="CP104013">
    <property type="protein sequence ID" value="UYP47967.1"/>
    <property type="molecule type" value="Genomic_DNA"/>
</dbReference>
<gene>
    <name evidence="2" type="ORF">NEF87_004252</name>
</gene>
<organism evidence="2 3">
    <name type="scientific">Candidatus Lokiarchaeum ossiferum</name>
    <dbReference type="NCBI Taxonomy" id="2951803"/>
    <lineage>
        <taxon>Archaea</taxon>
        <taxon>Promethearchaeati</taxon>
        <taxon>Promethearchaeota</taxon>
        <taxon>Promethearchaeia</taxon>
        <taxon>Promethearchaeales</taxon>
        <taxon>Promethearchaeaceae</taxon>
        <taxon>Candidatus Lokiarchaeum</taxon>
    </lineage>
</organism>
<keyword evidence="3" id="KW-1185">Reference proteome</keyword>
<protein>
    <submittedName>
        <fullName evidence="2">Uncharacterized protein</fullName>
    </submittedName>
</protein>
<name>A0ABY6HYM3_9ARCH</name>
<feature type="transmembrane region" description="Helical" evidence="1">
    <location>
        <begin position="218"/>
        <end position="236"/>
    </location>
</feature>
<evidence type="ECO:0000256" key="1">
    <source>
        <dbReference type="SAM" id="Phobius"/>
    </source>
</evidence>